<gene>
    <name evidence="5" type="ORF">GCM10010170_073120</name>
</gene>
<dbReference type="Gene3D" id="3.30.70.270">
    <property type="match status" value="1"/>
</dbReference>
<dbReference type="Pfam" id="PF00990">
    <property type="entry name" value="GGDEF"/>
    <property type="match status" value="1"/>
</dbReference>
<evidence type="ECO:0000256" key="1">
    <source>
        <dbReference type="SAM" id="MobiDB-lite"/>
    </source>
</evidence>
<evidence type="ECO:0000256" key="2">
    <source>
        <dbReference type="SAM" id="Phobius"/>
    </source>
</evidence>
<keyword evidence="6" id="KW-1185">Reference proteome</keyword>
<dbReference type="PROSITE" id="PS50887">
    <property type="entry name" value="GGDEF"/>
    <property type="match status" value="1"/>
</dbReference>
<keyword evidence="2" id="KW-1133">Transmembrane helix</keyword>
<feature type="transmembrane region" description="Helical" evidence="2">
    <location>
        <begin position="206"/>
        <end position="229"/>
    </location>
</feature>
<dbReference type="InterPro" id="IPR043128">
    <property type="entry name" value="Rev_trsase/Diguanyl_cyclase"/>
</dbReference>
<dbReference type="PROSITE" id="PS50883">
    <property type="entry name" value="EAL"/>
    <property type="match status" value="1"/>
</dbReference>
<dbReference type="InterPro" id="IPR035919">
    <property type="entry name" value="EAL_sf"/>
</dbReference>
<evidence type="ECO:0000313" key="6">
    <source>
        <dbReference type="Proteomes" id="UP001501444"/>
    </source>
</evidence>
<dbReference type="SUPFAM" id="SSF141868">
    <property type="entry name" value="EAL domain-like"/>
    <property type="match status" value="1"/>
</dbReference>
<dbReference type="PANTHER" id="PTHR33121:SF71">
    <property type="entry name" value="OXYGEN SENSOR PROTEIN DOSP"/>
    <property type="match status" value="1"/>
</dbReference>
<dbReference type="SMART" id="SM00052">
    <property type="entry name" value="EAL"/>
    <property type="match status" value="1"/>
</dbReference>
<dbReference type="Gene3D" id="3.20.20.450">
    <property type="entry name" value="EAL domain"/>
    <property type="match status" value="1"/>
</dbReference>
<dbReference type="InterPro" id="IPR029787">
    <property type="entry name" value="Nucleotide_cyclase"/>
</dbReference>
<feature type="region of interest" description="Disordered" evidence="1">
    <location>
        <begin position="1"/>
        <end position="31"/>
    </location>
</feature>
<dbReference type="SUPFAM" id="SSF55073">
    <property type="entry name" value="Nucleotide cyclase"/>
    <property type="match status" value="1"/>
</dbReference>
<reference evidence="5 6" key="1">
    <citation type="journal article" date="2019" name="Int. J. Syst. Evol. Microbiol.">
        <title>The Global Catalogue of Microorganisms (GCM) 10K type strain sequencing project: providing services to taxonomists for standard genome sequencing and annotation.</title>
        <authorList>
            <consortium name="The Broad Institute Genomics Platform"/>
            <consortium name="The Broad Institute Genome Sequencing Center for Infectious Disease"/>
            <person name="Wu L."/>
            <person name="Ma J."/>
        </authorList>
    </citation>
    <scope>NUCLEOTIDE SEQUENCE [LARGE SCALE GENOMIC DNA]</scope>
    <source>
        <strain evidence="5 6">JCM 3272</strain>
    </source>
</reference>
<feature type="transmembrane region" description="Helical" evidence="2">
    <location>
        <begin position="39"/>
        <end position="60"/>
    </location>
</feature>
<dbReference type="Proteomes" id="UP001501444">
    <property type="component" value="Unassembled WGS sequence"/>
</dbReference>
<protein>
    <recommendedName>
        <fullName evidence="7">Diguanylate cyclase/phosphodiesterase</fullName>
    </recommendedName>
</protein>
<dbReference type="InterPro" id="IPR000160">
    <property type="entry name" value="GGDEF_dom"/>
</dbReference>
<name>A0ABN3H7V1_9ACTN</name>
<dbReference type="NCBIfam" id="TIGR00254">
    <property type="entry name" value="GGDEF"/>
    <property type="match status" value="1"/>
</dbReference>
<comment type="caution">
    <text evidence="5">The sequence shown here is derived from an EMBL/GenBank/DDBJ whole genome shotgun (WGS) entry which is preliminary data.</text>
</comment>
<dbReference type="Pfam" id="PF00563">
    <property type="entry name" value="EAL"/>
    <property type="match status" value="1"/>
</dbReference>
<dbReference type="PANTHER" id="PTHR33121">
    <property type="entry name" value="CYCLIC DI-GMP PHOSPHODIESTERASE PDEF"/>
    <property type="match status" value="1"/>
</dbReference>
<evidence type="ECO:0000259" key="4">
    <source>
        <dbReference type="PROSITE" id="PS50887"/>
    </source>
</evidence>
<organism evidence="5 6">
    <name type="scientific">Dactylosporangium salmoneum</name>
    <dbReference type="NCBI Taxonomy" id="53361"/>
    <lineage>
        <taxon>Bacteria</taxon>
        <taxon>Bacillati</taxon>
        <taxon>Actinomycetota</taxon>
        <taxon>Actinomycetes</taxon>
        <taxon>Micromonosporales</taxon>
        <taxon>Micromonosporaceae</taxon>
        <taxon>Dactylosporangium</taxon>
    </lineage>
</organism>
<dbReference type="CDD" id="cd01949">
    <property type="entry name" value="GGDEF"/>
    <property type="match status" value="1"/>
</dbReference>
<evidence type="ECO:0000313" key="5">
    <source>
        <dbReference type="EMBL" id="GAA2371550.1"/>
    </source>
</evidence>
<feature type="domain" description="EAL" evidence="3">
    <location>
        <begin position="413"/>
        <end position="667"/>
    </location>
</feature>
<sequence>MAGTGRVKSVRPLPMSRRGRQAGREGTVPTPRAHKVRRVAAIGLSVVVLALAALSLAGVARTHRAADTVARSAGLAAAYDRAYDAVKDEELSERQYRVRPSPGVLSDHAVAGVNLLTALADIERLGTAADRDLVRRVRTLHERYMAGAAALFAAADAGDTPEVNRIDREVTDPAFDEFTREVRDANAAHAAVAAENVQDLRRVESLVFTTTVTGTTAGLLLVVALALVATGFQRRLLRQAADSEHQAHHDALTGLPNRVLFTRRVTEAAASGAPASVLMLDLDRFKEVNDTLGHQYGDELLRQVAARTTAALRAGDTVARLSGDEFAVLLPGAPPEAALVLAERLQQDLHRSFVLGDVTVDIEASVGVAGCPEHGETAEALLRCADIAMYAAKEAKSGVTLYRPSMHTDDSSRLLLLGDLRRALDATDQLTLHYQPKVRLSDGGLHGVEALVRWQHPTRGPISPAEFIPVAENTGLINRLTLYVLRLALQQVRGWLDGGLAIPVAVNLSPRCLLDSELVRHVTGLLREHGVPARLLRLEVTESAVMANPAQATATLTELHDLGIHLSIDDYGTGYSSMAYLKQLPVDELKVDRTFVQHMDTDQDDAILVRGAIELGHNLGMTVVAEGVEGTAHAAALRSLGCDIAQGYHYARPMPGPDLDRWLQEQRAAIPAAAG</sequence>
<dbReference type="CDD" id="cd01948">
    <property type="entry name" value="EAL"/>
    <property type="match status" value="1"/>
</dbReference>
<keyword evidence="2" id="KW-0472">Membrane</keyword>
<proteinExistence type="predicted"/>
<feature type="domain" description="GGDEF" evidence="4">
    <location>
        <begin position="273"/>
        <end position="404"/>
    </location>
</feature>
<accession>A0ABN3H7V1</accession>
<dbReference type="InterPro" id="IPR001633">
    <property type="entry name" value="EAL_dom"/>
</dbReference>
<keyword evidence="2" id="KW-0812">Transmembrane</keyword>
<evidence type="ECO:0008006" key="7">
    <source>
        <dbReference type="Google" id="ProtNLM"/>
    </source>
</evidence>
<dbReference type="InterPro" id="IPR050706">
    <property type="entry name" value="Cyclic-di-GMP_PDE-like"/>
</dbReference>
<evidence type="ECO:0000259" key="3">
    <source>
        <dbReference type="PROSITE" id="PS50883"/>
    </source>
</evidence>
<dbReference type="EMBL" id="BAAARV010000071">
    <property type="protein sequence ID" value="GAA2371550.1"/>
    <property type="molecule type" value="Genomic_DNA"/>
</dbReference>
<dbReference type="SMART" id="SM00267">
    <property type="entry name" value="GGDEF"/>
    <property type="match status" value="1"/>
</dbReference>